<evidence type="ECO:0000313" key="3">
    <source>
        <dbReference type="EMBL" id="KAH0227394.1"/>
    </source>
</evidence>
<dbReference type="GO" id="GO:0005829">
    <property type="term" value="C:cytosol"/>
    <property type="evidence" value="ECO:0007669"/>
    <property type="project" value="TreeGrafter"/>
</dbReference>
<proteinExistence type="inferred from homology"/>
<protein>
    <recommendedName>
        <fullName evidence="5">Heat shock factor binding protein 1</fullName>
    </recommendedName>
</protein>
<feature type="compositionally biased region" description="Polar residues" evidence="2">
    <location>
        <begin position="28"/>
        <end position="38"/>
    </location>
</feature>
<dbReference type="PANTHER" id="PTHR19424">
    <property type="entry name" value="HEAT SHOCK FACTOR BINDING PROTEIN 1"/>
    <property type="match status" value="1"/>
</dbReference>
<dbReference type="GO" id="GO:0070370">
    <property type="term" value="P:cellular heat acclimation"/>
    <property type="evidence" value="ECO:0007669"/>
    <property type="project" value="TreeGrafter"/>
</dbReference>
<dbReference type="OrthoDB" id="4159489at2759"/>
<dbReference type="Proteomes" id="UP000767238">
    <property type="component" value="Unassembled WGS sequence"/>
</dbReference>
<dbReference type="GO" id="GO:0005634">
    <property type="term" value="C:nucleus"/>
    <property type="evidence" value="ECO:0007669"/>
    <property type="project" value="TreeGrafter"/>
</dbReference>
<feature type="region of interest" description="Disordered" evidence="2">
    <location>
        <begin position="1"/>
        <end position="38"/>
    </location>
</feature>
<organism evidence="3 4">
    <name type="scientific">Aureobasidium melanogenum</name>
    <name type="common">Aureobasidium pullulans var. melanogenum</name>
    <dbReference type="NCBI Taxonomy" id="46634"/>
    <lineage>
        <taxon>Eukaryota</taxon>
        <taxon>Fungi</taxon>
        <taxon>Dikarya</taxon>
        <taxon>Ascomycota</taxon>
        <taxon>Pezizomycotina</taxon>
        <taxon>Dothideomycetes</taxon>
        <taxon>Dothideomycetidae</taxon>
        <taxon>Dothideales</taxon>
        <taxon>Saccotheciaceae</taxon>
        <taxon>Aureobasidium</taxon>
    </lineage>
</organism>
<dbReference type="EMBL" id="JAHFYH010000010">
    <property type="protein sequence ID" value="KAH0227394.1"/>
    <property type="molecule type" value="Genomic_DNA"/>
</dbReference>
<dbReference type="Pfam" id="PF06825">
    <property type="entry name" value="HSBP1"/>
    <property type="match status" value="1"/>
</dbReference>
<comment type="caution">
    <text evidence="3">The sequence shown here is derived from an EMBL/GenBank/DDBJ whole genome shotgun (WGS) entry which is preliminary data.</text>
</comment>
<comment type="similarity">
    <text evidence="1">Belongs to the HSBP1 family.</text>
</comment>
<dbReference type="InterPro" id="IPR009643">
    <property type="entry name" value="HS1-bd"/>
</dbReference>
<name>A0A9P8K9J1_AURME</name>
<evidence type="ECO:0008006" key="5">
    <source>
        <dbReference type="Google" id="ProtNLM"/>
    </source>
</evidence>
<feature type="non-terminal residue" evidence="3">
    <location>
        <position position="1"/>
    </location>
</feature>
<evidence type="ECO:0000256" key="1">
    <source>
        <dbReference type="ARBA" id="ARBA00006349"/>
    </source>
</evidence>
<dbReference type="PANTHER" id="PTHR19424:SF0">
    <property type="entry name" value="HEAT SHOCK FACTOR BINDING PROTEIN 1"/>
    <property type="match status" value="1"/>
</dbReference>
<feature type="region of interest" description="Disordered" evidence="2">
    <location>
        <begin position="75"/>
        <end position="94"/>
    </location>
</feature>
<accession>A0A9P8K9J1</accession>
<reference evidence="3" key="1">
    <citation type="journal article" date="2021" name="J Fungi (Basel)">
        <title>Virulence traits and population genomics of the black yeast Aureobasidium melanogenum.</title>
        <authorList>
            <person name="Cernosa A."/>
            <person name="Sun X."/>
            <person name="Gostincar C."/>
            <person name="Fang C."/>
            <person name="Gunde-Cimerman N."/>
            <person name="Song Z."/>
        </authorList>
    </citation>
    <scope>NUCLEOTIDE SEQUENCE</scope>
    <source>
        <strain evidence="3">EXF-8016</strain>
    </source>
</reference>
<reference evidence="3" key="2">
    <citation type="submission" date="2021-08" db="EMBL/GenBank/DDBJ databases">
        <authorList>
            <person name="Gostincar C."/>
            <person name="Sun X."/>
            <person name="Song Z."/>
            <person name="Gunde-Cimerman N."/>
        </authorList>
    </citation>
    <scope>NUCLEOTIDE SEQUENCE</scope>
    <source>
        <strain evidence="3">EXF-8016</strain>
    </source>
</reference>
<gene>
    <name evidence="3" type="ORF">KCV03_g2191</name>
</gene>
<evidence type="ECO:0000256" key="2">
    <source>
        <dbReference type="SAM" id="MobiDB-lite"/>
    </source>
</evidence>
<dbReference type="AlphaFoldDB" id="A0A9P8K9J1"/>
<evidence type="ECO:0000313" key="4">
    <source>
        <dbReference type="Proteomes" id="UP000767238"/>
    </source>
</evidence>
<dbReference type="Gene3D" id="1.20.5.430">
    <property type="match status" value="1"/>
</dbReference>
<feature type="compositionally biased region" description="Basic and acidic residues" evidence="2">
    <location>
        <begin position="1"/>
        <end position="12"/>
    </location>
</feature>
<sequence length="94" mass="10410">MSSELQTEKDVNLDMADLNINKDHETTEASNTPDTSSSEDLAIVVDDLLNQLSTKFTNISSDLLTKMDEMSRRLDNLEASIQASSARSQDEESN</sequence>
<dbReference type="GO" id="GO:0003714">
    <property type="term" value="F:transcription corepressor activity"/>
    <property type="evidence" value="ECO:0007669"/>
    <property type="project" value="InterPro"/>
</dbReference>